<evidence type="ECO:0000256" key="7">
    <source>
        <dbReference type="SAM" id="SignalP"/>
    </source>
</evidence>
<sequence length="325" mass="36276">MKKKKLALAIVGLASMVTLAACSGGKDLVTMKGGKITVDEFFDEIKTSQEVQTQLQYAIIFKVADQNFGDKVTKEQIQAKYDEQAEQFGDTFKDQLKAANLTEATYKETIKKGLSFEEMKKSHIKIEDADLKETWKTYHPAVDAQIFATDDEKVAKDALAAIKKGDDFGKLAKEKSSDATAAKDGKVTFDSTDATVPPEVKEAAYKLKDGTNSEIIEVASSNGMEEIKVYYIVKMVKNQEKGNDWKPFKKELTDITMEAKLADQTIQQEVISKELKKANIKIQDDSLKSVLAGYIEEETKDSKKDETKDSKKDDSKKEETKESTK</sequence>
<keyword evidence="3 5" id="KW-0697">Rotamase</keyword>
<dbReference type="OrthoDB" id="2194386at2"/>
<dbReference type="PANTHER" id="PTHR47245:SF1">
    <property type="entry name" value="FOLDASE PROTEIN PRSA"/>
    <property type="match status" value="1"/>
</dbReference>
<keyword evidence="5" id="KW-0449">Lipoprotein</keyword>
<keyword evidence="5" id="KW-0564">Palmitate</keyword>
<dbReference type="HAMAP" id="MF_01145">
    <property type="entry name" value="Foldase_PrsA"/>
    <property type="match status" value="1"/>
</dbReference>
<dbReference type="AlphaFoldDB" id="A0A429ZKY6"/>
<feature type="region of interest" description="Disordered" evidence="6">
    <location>
        <begin position="298"/>
        <end position="325"/>
    </location>
</feature>
<dbReference type="PROSITE" id="PS51257">
    <property type="entry name" value="PROKAR_LIPOPROTEIN"/>
    <property type="match status" value="1"/>
</dbReference>
<dbReference type="RefSeq" id="WP_126780786.1">
    <property type="nucleotide sequence ID" value="NZ_CAUQJP010000019.1"/>
</dbReference>
<dbReference type="EC" id="5.2.1.8" evidence="5"/>
<keyword evidence="5" id="KW-1003">Cell membrane</keyword>
<proteinExistence type="inferred from homology"/>
<comment type="subcellular location">
    <subcellularLocation>
        <location evidence="5">Cell membrane</location>
        <topology evidence="5">Lipid-anchor</topology>
    </subcellularLocation>
</comment>
<dbReference type="InterPro" id="IPR046357">
    <property type="entry name" value="PPIase_dom_sf"/>
</dbReference>
<dbReference type="GeneID" id="98568749"/>
<dbReference type="PANTHER" id="PTHR47245">
    <property type="entry name" value="PEPTIDYLPROLYL ISOMERASE"/>
    <property type="match status" value="1"/>
</dbReference>
<feature type="domain" description="PpiC" evidence="8">
    <location>
        <begin position="116"/>
        <end position="231"/>
    </location>
</feature>
<dbReference type="InterPro" id="IPR050245">
    <property type="entry name" value="PrsA_foldase"/>
</dbReference>
<dbReference type="SUPFAM" id="SSF54534">
    <property type="entry name" value="FKBP-like"/>
    <property type="match status" value="1"/>
</dbReference>
<dbReference type="EMBL" id="NGJU01000015">
    <property type="protein sequence ID" value="RST94338.1"/>
    <property type="molecule type" value="Genomic_DNA"/>
</dbReference>
<organism evidence="9 10">
    <name type="scientific">Vagococcus salmoninarum</name>
    <dbReference type="NCBI Taxonomy" id="2739"/>
    <lineage>
        <taxon>Bacteria</taxon>
        <taxon>Bacillati</taxon>
        <taxon>Bacillota</taxon>
        <taxon>Bacilli</taxon>
        <taxon>Lactobacillales</taxon>
        <taxon>Enterococcaceae</taxon>
        <taxon>Vagococcus</taxon>
    </lineage>
</organism>
<keyword evidence="4 5" id="KW-0413">Isomerase</keyword>
<keyword evidence="10" id="KW-1185">Reference proteome</keyword>
<dbReference type="Gene3D" id="3.10.50.40">
    <property type="match status" value="1"/>
</dbReference>
<evidence type="ECO:0000259" key="8">
    <source>
        <dbReference type="PROSITE" id="PS50198"/>
    </source>
</evidence>
<evidence type="ECO:0000313" key="9">
    <source>
        <dbReference type="EMBL" id="RST94338.1"/>
    </source>
</evidence>
<comment type="similarity">
    <text evidence="5">Belongs to the PrsA family.</text>
</comment>
<keyword evidence="2 5" id="KW-0732">Signal</keyword>
<evidence type="ECO:0000313" key="10">
    <source>
        <dbReference type="Proteomes" id="UP000287239"/>
    </source>
</evidence>
<evidence type="ECO:0000256" key="3">
    <source>
        <dbReference type="ARBA" id="ARBA00023110"/>
    </source>
</evidence>
<dbReference type="InterPro" id="IPR023059">
    <property type="entry name" value="Foldase_PrsA"/>
</dbReference>
<evidence type="ECO:0000256" key="4">
    <source>
        <dbReference type="ARBA" id="ARBA00023235"/>
    </source>
</evidence>
<comment type="catalytic activity">
    <reaction evidence="1 5">
        <text>[protein]-peptidylproline (omega=180) = [protein]-peptidylproline (omega=0)</text>
        <dbReference type="Rhea" id="RHEA:16237"/>
        <dbReference type="Rhea" id="RHEA-COMP:10747"/>
        <dbReference type="Rhea" id="RHEA-COMP:10748"/>
        <dbReference type="ChEBI" id="CHEBI:83833"/>
        <dbReference type="ChEBI" id="CHEBI:83834"/>
        <dbReference type="EC" id="5.2.1.8"/>
    </reaction>
</comment>
<gene>
    <name evidence="5" type="primary">prsA</name>
    <name evidence="9" type="ORF">CBF35_10225</name>
</gene>
<comment type="function">
    <text evidence="5">Plays a major role in protein secretion by helping the post-translocational extracellular folding of several secreted proteins.</text>
</comment>
<keyword evidence="5" id="KW-0472">Membrane</keyword>
<dbReference type="Pfam" id="PF00639">
    <property type="entry name" value="Rotamase"/>
    <property type="match status" value="1"/>
</dbReference>
<accession>A0A429ZKY6</accession>
<evidence type="ECO:0000256" key="1">
    <source>
        <dbReference type="ARBA" id="ARBA00000971"/>
    </source>
</evidence>
<comment type="caution">
    <text evidence="9">The sequence shown here is derived from an EMBL/GenBank/DDBJ whole genome shotgun (WGS) entry which is preliminary data.</text>
</comment>
<name>A0A429ZKY6_9ENTE</name>
<protein>
    <recommendedName>
        <fullName evidence="5">Foldase protein PrsA</fullName>
        <ecNumber evidence="5">5.2.1.8</ecNumber>
    </recommendedName>
</protein>
<dbReference type="GO" id="GO:0006457">
    <property type="term" value="P:protein folding"/>
    <property type="evidence" value="ECO:0007669"/>
    <property type="project" value="UniProtKB-UniRule"/>
</dbReference>
<evidence type="ECO:0000256" key="2">
    <source>
        <dbReference type="ARBA" id="ARBA00022729"/>
    </source>
</evidence>
<reference evidence="9 10" key="1">
    <citation type="submission" date="2017-05" db="EMBL/GenBank/DDBJ databases">
        <title>Vagococcus spp. assemblies.</title>
        <authorList>
            <person name="Gulvik C.A."/>
        </authorList>
    </citation>
    <scope>NUCLEOTIDE SEQUENCE [LARGE SCALE GENOMIC DNA]</scope>
    <source>
        <strain evidence="9 10">NCFB 2777</strain>
    </source>
</reference>
<feature type="signal peptide" evidence="7">
    <location>
        <begin position="1"/>
        <end position="20"/>
    </location>
</feature>
<feature type="compositionally biased region" description="Basic and acidic residues" evidence="6">
    <location>
        <begin position="300"/>
        <end position="325"/>
    </location>
</feature>
<dbReference type="PROSITE" id="PS50198">
    <property type="entry name" value="PPIC_PPIASE_2"/>
    <property type="match status" value="1"/>
</dbReference>
<evidence type="ECO:0000256" key="5">
    <source>
        <dbReference type="HAMAP-Rule" id="MF_01145"/>
    </source>
</evidence>
<feature type="chain" id="PRO_5039082544" description="Foldase protein PrsA" evidence="7">
    <location>
        <begin position="21"/>
        <end position="325"/>
    </location>
</feature>
<dbReference type="Proteomes" id="UP000287239">
    <property type="component" value="Unassembled WGS sequence"/>
</dbReference>
<evidence type="ECO:0000256" key="6">
    <source>
        <dbReference type="SAM" id="MobiDB-lite"/>
    </source>
</evidence>
<dbReference type="GO" id="GO:0005886">
    <property type="term" value="C:plasma membrane"/>
    <property type="evidence" value="ECO:0007669"/>
    <property type="project" value="UniProtKB-SubCell"/>
</dbReference>
<dbReference type="InterPro" id="IPR000297">
    <property type="entry name" value="PPIase_PpiC"/>
</dbReference>
<dbReference type="GO" id="GO:0003755">
    <property type="term" value="F:peptidyl-prolyl cis-trans isomerase activity"/>
    <property type="evidence" value="ECO:0007669"/>
    <property type="project" value="UniProtKB-UniRule"/>
</dbReference>